<name>A0A1H5VPH1_9FIRM</name>
<dbReference type="Pfam" id="PF13930">
    <property type="entry name" value="Endonuclea_NS_2"/>
    <property type="match status" value="1"/>
</dbReference>
<evidence type="ECO:0000313" key="3">
    <source>
        <dbReference type="Proteomes" id="UP000236726"/>
    </source>
</evidence>
<keyword evidence="3" id="KW-1185">Reference proteome</keyword>
<dbReference type="RefSeq" id="WP_103953084.1">
    <property type="nucleotide sequence ID" value="NZ_FNUL01000012.1"/>
</dbReference>
<dbReference type="AlphaFoldDB" id="A0A1H5VPH1"/>
<organism evidence="2 3">
    <name type="scientific">Lachnospira multipara</name>
    <dbReference type="NCBI Taxonomy" id="28051"/>
    <lineage>
        <taxon>Bacteria</taxon>
        <taxon>Bacillati</taxon>
        <taxon>Bacillota</taxon>
        <taxon>Clostridia</taxon>
        <taxon>Lachnospirales</taxon>
        <taxon>Lachnospiraceae</taxon>
        <taxon>Lachnospira</taxon>
    </lineage>
</organism>
<dbReference type="InterPro" id="IPR044929">
    <property type="entry name" value="DNA/RNA_non-sp_Endonuclease_sf"/>
</dbReference>
<protein>
    <submittedName>
        <fullName evidence="2">DNA-entry nuclease</fullName>
    </submittedName>
</protein>
<feature type="domain" description="Type VII secretion system protein EssD-like" evidence="1">
    <location>
        <begin position="96"/>
        <end position="222"/>
    </location>
</feature>
<reference evidence="2 3" key="1">
    <citation type="submission" date="2016-10" db="EMBL/GenBank/DDBJ databases">
        <authorList>
            <person name="de Groot N.N."/>
        </authorList>
    </citation>
    <scope>NUCLEOTIDE SEQUENCE [LARGE SCALE GENOMIC DNA]</scope>
    <source>
        <strain evidence="2 3">D15d</strain>
    </source>
</reference>
<evidence type="ECO:0000313" key="2">
    <source>
        <dbReference type="EMBL" id="SEF89202.1"/>
    </source>
</evidence>
<gene>
    <name evidence="2" type="ORF">SAMN05216537_11217</name>
</gene>
<sequence>MNNIFKFTLCLLIIIIVINANNHVKPTNQEETIMNEETSTIIEVSGLEDASSDEEAQLDYEKLNEQCLNEGVSFLEINNNTPYFLSEEIPSEVFEEYKELDTYGRCQTARALIGKELMPTEERGAIGQIKPSGWHTVKYNGIVDGNYLYNRCHLIAYCLTGENANEKNLITGTRYLNVEGMLPFETMIAKYMDTHEENHVYYRVTPIFLNDNLVATGVILEAYSVEDGGLGISFCVYCPNIQPGILIDYKTGESAINN</sequence>
<dbReference type="EMBL" id="FNUL01000012">
    <property type="protein sequence ID" value="SEF89202.1"/>
    <property type="molecule type" value="Genomic_DNA"/>
</dbReference>
<evidence type="ECO:0000259" key="1">
    <source>
        <dbReference type="Pfam" id="PF13930"/>
    </source>
</evidence>
<dbReference type="Gene3D" id="3.40.570.10">
    <property type="entry name" value="Extracellular Endonuclease, subunit A"/>
    <property type="match status" value="1"/>
</dbReference>
<accession>A0A1H5VPH1</accession>
<proteinExistence type="predicted"/>
<dbReference type="Proteomes" id="UP000236726">
    <property type="component" value="Unassembled WGS sequence"/>
</dbReference>
<dbReference type="InterPro" id="IPR044927">
    <property type="entry name" value="Endonuclea_NS_2"/>
</dbReference>